<dbReference type="Pfam" id="PF12854">
    <property type="entry name" value="PPR_1"/>
    <property type="match status" value="1"/>
</dbReference>
<dbReference type="NCBIfam" id="TIGR00756">
    <property type="entry name" value="PPR"/>
    <property type="match status" value="6"/>
</dbReference>
<evidence type="ECO:0000256" key="1">
    <source>
        <dbReference type="ARBA" id="ARBA00022737"/>
    </source>
</evidence>
<dbReference type="Proteomes" id="UP001141806">
    <property type="component" value="Unassembled WGS sequence"/>
</dbReference>
<evidence type="ECO:0000313" key="4">
    <source>
        <dbReference type="EMBL" id="KAJ4961636.1"/>
    </source>
</evidence>
<evidence type="ECO:0000313" key="5">
    <source>
        <dbReference type="Proteomes" id="UP001141806"/>
    </source>
</evidence>
<reference evidence="4" key="1">
    <citation type="journal article" date="2023" name="Plant J.">
        <title>The genome of the king protea, Protea cynaroides.</title>
        <authorList>
            <person name="Chang J."/>
            <person name="Duong T.A."/>
            <person name="Schoeman C."/>
            <person name="Ma X."/>
            <person name="Roodt D."/>
            <person name="Barker N."/>
            <person name="Li Z."/>
            <person name="Van de Peer Y."/>
            <person name="Mizrachi E."/>
        </authorList>
    </citation>
    <scope>NUCLEOTIDE SEQUENCE</scope>
    <source>
        <tissue evidence="4">Young leaves</tissue>
    </source>
</reference>
<feature type="repeat" description="PPR" evidence="3">
    <location>
        <begin position="99"/>
        <end position="133"/>
    </location>
</feature>
<evidence type="ECO:0008006" key="6">
    <source>
        <dbReference type="Google" id="ProtNLM"/>
    </source>
</evidence>
<protein>
    <recommendedName>
        <fullName evidence="6">Pentatricopeptide repeat-containing protein</fullName>
    </recommendedName>
</protein>
<dbReference type="PROSITE" id="PS51375">
    <property type="entry name" value="PPR"/>
    <property type="match status" value="6"/>
</dbReference>
<dbReference type="InterPro" id="IPR046848">
    <property type="entry name" value="E_motif"/>
</dbReference>
<gene>
    <name evidence="4" type="ORF">NE237_021546</name>
</gene>
<dbReference type="OrthoDB" id="185373at2759"/>
<comment type="caution">
    <text evidence="4">The sequence shown here is derived from an EMBL/GenBank/DDBJ whole genome shotgun (WGS) entry which is preliminary data.</text>
</comment>
<dbReference type="EMBL" id="JAMYWD010000009">
    <property type="protein sequence ID" value="KAJ4961636.1"/>
    <property type="molecule type" value="Genomic_DNA"/>
</dbReference>
<dbReference type="GO" id="GO:0003723">
    <property type="term" value="F:RNA binding"/>
    <property type="evidence" value="ECO:0007669"/>
    <property type="project" value="InterPro"/>
</dbReference>
<dbReference type="Pfam" id="PF20431">
    <property type="entry name" value="E_motif"/>
    <property type="match status" value="1"/>
</dbReference>
<evidence type="ECO:0000256" key="3">
    <source>
        <dbReference type="PROSITE-ProRule" id="PRU00708"/>
    </source>
</evidence>
<accession>A0A9Q0K3D6</accession>
<feature type="repeat" description="PPR" evidence="3">
    <location>
        <begin position="197"/>
        <end position="227"/>
    </location>
</feature>
<dbReference type="PANTHER" id="PTHR47926">
    <property type="entry name" value="PENTATRICOPEPTIDE REPEAT-CONTAINING PROTEIN"/>
    <property type="match status" value="1"/>
</dbReference>
<sequence length="614" mass="67165">MKGGDIGKLVSDGFNKVALSLYSQWHSAGLRPDDFTFPCLLKACAKLHNASQGRQVHAHVLKSGFLADVYTATALTDMYMKSHLLADAIKVFEEMPERNLASLNATITGFLRNGCPGEALRAFKQVSSMGLRPNSFTIASVLPACETMGQGSQIHCFAIKLGFDMDVYVATATVTMYSNSNDSVSATRMFRGIPNKNFVSYNSLISGLLHDGFSSMVLNLFKEMRESLGRESSSVTFASVISACSDLSDHRLGRQVHGLSLKYIFSSDVMVGTALVGMYSKFGCWVRAYEIFKELGGSRNLITWNSMISGLMLNGQCVAAVQLFEELELDGLEPDSATWNSMISGFAQLQKGYKAFSFFNKMQSAGATPSLKSITSLLLACSTLSALLCGKEIHGHIIRTGVDGDELICTALIDMYMKCGCSSWARNIFDLVESSDDPALWNAMISGYGRNGEMKSALEIFDLMKEEGLQPNLVTFTSLISACSHNGCIGEGYEIFRMMSRDCGLSPTNIHFSCMVDLLGRAGRLNEAKDLIQEMPEPSPSVFASLLGAAACHSDSKLGEEMAVKLSKLEPMNPTPFVILSNLYASQKRWADVERVREMMRERGLRKLPGHSLL</sequence>
<feature type="repeat" description="PPR" evidence="3">
    <location>
        <begin position="335"/>
        <end position="369"/>
    </location>
</feature>
<dbReference type="AlphaFoldDB" id="A0A9Q0K3D6"/>
<dbReference type="GO" id="GO:0009451">
    <property type="term" value="P:RNA modification"/>
    <property type="evidence" value="ECO:0007669"/>
    <property type="project" value="InterPro"/>
</dbReference>
<keyword evidence="1" id="KW-0677">Repeat</keyword>
<comment type="similarity">
    <text evidence="2">Belongs to the PPR family. PCMP-E subfamily.</text>
</comment>
<dbReference type="InterPro" id="IPR002885">
    <property type="entry name" value="PPR_rpt"/>
</dbReference>
<feature type="repeat" description="PPR" evidence="3">
    <location>
        <begin position="472"/>
        <end position="507"/>
    </location>
</feature>
<dbReference type="FunFam" id="1.25.40.10:FF:000090">
    <property type="entry name" value="Pentatricopeptide repeat-containing protein, chloroplastic"/>
    <property type="match status" value="1"/>
</dbReference>
<dbReference type="InterPro" id="IPR046960">
    <property type="entry name" value="PPR_At4g14850-like_plant"/>
</dbReference>
<keyword evidence="5" id="KW-1185">Reference proteome</keyword>
<proteinExistence type="inferred from homology"/>
<dbReference type="Gene3D" id="1.25.40.10">
    <property type="entry name" value="Tetratricopeptide repeat domain"/>
    <property type="match status" value="5"/>
</dbReference>
<dbReference type="InterPro" id="IPR011990">
    <property type="entry name" value="TPR-like_helical_dom_sf"/>
</dbReference>
<dbReference type="Pfam" id="PF13041">
    <property type="entry name" value="PPR_2"/>
    <property type="match status" value="2"/>
</dbReference>
<dbReference type="PANTHER" id="PTHR47926:SF424">
    <property type="entry name" value="PENTACOTRIPEPTIDE-REPEAT REGION OF PRORP DOMAIN-CONTAINING PROTEIN"/>
    <property type="match status" value="1"/>
</dbReference>
<feature type="repeat" description="PPR" evidence="3">
    <location>
        <begin position="300"/>
        <end position="334"/>
    </location>
</feature>
<dbReference type="Pfam" id="PF01535">
    <property type="entry name" value="PPR"/>
    <property type="match status" value="5"/>
</dbReference>
<dbReference type="FunFam" id="1.25.40.10:FF:001175">
    <property type="entry name" value="Pentatricopeptide repeat-containing protein At1g19720"/>
    <property type="match status" value="1"/>
</dbReference>
<evidence type="ECO:0000256" key="2">
    <source>
        <dbReference type="ARBA" id="ARBA00061659"/>
    </source>
</evidence>
<feature type="repeat" description="PPR" evidence="3">
    <location>
        <begin position="437"/>
        <end position="471"/>
    </location>
</feature>
<organism evidence="4 5">
    <name type="scientific">Protea cynaroides</name>
    <dbReference type="NCBI Taxonomy" id="273540"/>
    <lineage>
        <taxon>Eukaryota</taxon>
        <taxon>Viridiplantae</taxon>
        <taxon>Streptophyta</taxon>
        <taxon>Embryophyta</taxon>
        <taxon>Tracheophyta</taxon>
        <taxon>Spermatophyta</taxon>
        <taxon>Magnoliopsida</taxon>
        <taxon>Proteales</taxon>
        <taxon>Proteaceae</taxon>
        <taxon>Protea</taxon>
    </lineage>
</organism>
<dbReference type="FunFam" id="1.25.40.10:FF:000196">
    <property type="entry name" value="Pentatricopeptide repeat-containing protein At4g14850"/>
    <property type="match status" value="1"/>
</dbReference>
<name>A0A9Q0K3D6_9MAGN</name>
<dbReference type="FunFam" id="1.25.40.10:FF:000344">
    <property type="entry name" value="Pentatricopeptide repeat-containing protein"/>
    <property type="match status" value="1"/>
</dbReference>